<reference evidence="3" key="1">
    <citation type="journal article" date="2019" name="Int. J. Syst. Evol. Microbiol.">
        <title>The Global Catalogue of Microorganisms (GCM) 10K type strain sequencing project: providing services to taxonomists for standard genome sequencing and annotation.</title>
        <authorList>
            <consortium name="The Broad Institute Genomics Platform"/>
            <consortium name="The Broad Institute Genome Sequencing Center for Infectious Disease"/>
            <person name="Wu L."/>
            <person name="Ma J."/>
        </authorList>
    </citation>
    <scope>NUCLEOTIDE SEQUENCE [LARGE SCALE GENOMIC DNA]</scope>
    <source>
        <strain evidence="3">JCM 4733</strain>
    </source>
</reference>
<evidence type="ECO:0000313" key="2">
    <source>
        <dbReference type="EMBL" id="GHA71840.1"/>
    </source>
</evidence>
<evidence type="ECO:0000256" key="1">
    <source>
        <dbReference type="ARBA" id="ARBA00048819"/>
    </source>
</evidence>
<evidence type="ECO:0000313" key="3">
    <source>
        <dbReference type="Proteomes" id="UP000653644"/>
    </source>
</evidence>
<sequence>MLSVGVEEEFLLVDTVSRAVRPEGPQVAVAAARELGHRVGTELTCYQVKGRSTPHTCMSEAAGELQTVQAALGRAAARRGLRIASSGSPITGLVAPVPLTPGPRYAESLSLFRALDDEQSACACHVHVGVADPREAIEVSNHLRPWLATLTALSRAVPDGAAGHGQLR</sequence>
<dbReference type="SUPFAM" id="SSF55931">
    <property type="entry name" value="Glutamine synthetase/guanido kinase"/>
    <property type="match status" value="1"/>
</dbReference>
<accession>A0ABQ3DDF6</accession>
<dbReference type="EMBL" id="BMVN01000082">
    <property type="protein sequence ID" value="GHA71840.1"/>
    <property type="molecule type" value="Genomic_DNA"/>
</dbReference>
<evidence type="ECO:0008006" key="4">
    <source>
        <dbReference type="Google" id="ProtNLM"/>
    </source>
</evidence>
<protein>
    <recommendedName>
        <fullName evidence="4">Carboxylate--amine ligase</fullName>
    </recommendedName>
</protein>
<name>A0ABQ3DDF6_9ACTN</name>
<dbReference type="InterPro" id="IPR050141">
    <property type="entry name" value="GCL_type2/YbdK_subfam"/>
</dbReference>
<organism evidence="2 3">
    <name type="scientific">Streptomyces canarius</name>
    <dbReference type="NCBI Taxonomy" id="285453"/>
    <lineage>
        <taxon>Bacteria</taxon>
        <taxon>Bacillati</taxon>
        <taxon>Actinomycetota</taxon>
        <taxon>Actinomycetes</taxon>
        <taxon>Kitasatosporales</taxon>
        <taxon>Streptomycetaceae</taxon>
        <taxon>Streptomyces</taxon>
    </lineage>
</organism>
<dbReference type="Gene3D" id="3.30.590.20">
    <property type="match status" value="1"/>
</dbReference>
<dbReference type="PANTHER" id="PTHR36510:SF1">
    <property type="entry name" value="GLUTAMATE--CYSTEINE LIGASE 2-RELATED"/>
    <property type="match status" value="1"/>
</dbReference>
<comment type="caution">
    <text evidence="2">The sequence shown here is derived from an EMBL/GenBank/DDBJ whole genome shotgun (WGS) entry which is preliminary data.</text>
</comment>
<dbReference type="Proteomes" id="UP000653644">
    <property type="component" value="Unassembled WGS sequence"/>
</dbReference>
<dbReference type="InterPro" id="IPR006336">
    <property type="entry name" value="GCS2"/>
</dbReference>
<dbReference type="InterPro" id="IPR014746">
    <property type="entry name" value="Gln_synth/guanido_kin_cat_dom"/>
</dbReference>
<proteinExistence type="predicted"/>
<comment type="catalytic activity">
    <reaction evidence="1">
        <text>L-cysteine + L-glutamate + ATP = gamma-L-glutamyl-L-cysteine + ADP + phosphate + H(+)</text>
        <dbReference type="Rhea" id="RHEA:13285"/>
        <dbReference type="ChEBI" id="CHEBI:15378"/>
        <dbReference type="ChEBI" id="CHEBI:29985"/>
        <dbReference type="ChEBI" id="CHEBI:30616"/>
        <dbReference type="ChEBI" id="CHEBI:35235"/>
        <dbReference type="ChEBI" id="CHEBI:43474"/>
        <dbReference type="ChEBI" id="CHEBI:58173"/>
        <dbReference type="ChEBI" id="CHEBI:456216"/>
        <dbReference type="EC" id="6.3.2.2"/>
    </reaction>
</comment>
<dbReference type="PANTHER" id="PTHR36510">
    <property type="entry name" value="GLUTAMATE--CYSTEINE LIGASE 2-RELATED"/>
    <property type="match status" value="1"/>
</dbReference>
<dbReference type="Pfam" id="PF04107">
    <property type="entry name" value="GCS2"/>
    <property type="match status" value="1"/>
</dbReference>
<keyword evidence="3" id="KW-1185">Reference proteome</keyword>
<gene>
    <name evidence="2" type="ORF">GCM10010345_88620</name>
</gene>